<comment type="caution">
    <text evidence="2">The sequence shown here is derived from an EMBL/GenBank/DDBJ whole genome shotgun (WGS) entry which is preliminary data.</text>
</comment>
<keyword evidence="3" id="KW-1185">Reference proteome</keyword>
<protein>
    <recommendedName>
        <fullName evidence="4">DUF3828 domain-containing protein</fullName>
    </recommendedName>
</protein>
<reference evidence="2 3" key="1">
    <citation type="submission" date="2023-04" db="EMBL/GenBank/DDBJ databases">
        <title>Clostridium tannerae sp. nov., isolated from the fecal material of an alpaca.</title>
        <authorList>
            <person name="Miller S."/>
            <person name="Hendry M."/>
            <person name="King J."/>
            <person name="Sankaranarayanan K."/>
            <person name="Lawson P.A."/>
        </authorList>
    </citation>
    <scope>NUCLEOTIDE SEQUENCE [LARGE SCALE GENOMIC DNA]</scope>
    <source>
        <strain evidence="2 3">A1-XYC3</strain>
    </source>
</reference>
<keyword evidence="1" id="KW-0732">Signal</keyword>
<organism evidence="2 3">
    <name type="scientific">Clostridium tanneri</name>
    <dbReference type="NCBI Taxonomy" id="3037988"/>
    <lineage>
        <taxon>Bacteria</taxon>
        <taxon>Bacillati</taxon>
        <taxon>Bacillota</taxon>
        <taxon>Clostridia</taxon>
        <taxon>Eubacteriales</taxon>
        <taxon>Clostridiaceae</taxon>
        <taxon>Clostridium</taxon>
    </lineage>
</organism>
<evidence type="ECO:0000313" key="2">
    <source>
        <dbReference type="EMBL" id="MDW8800512.1"/>
    </source>
</evidence>
<evidence type="ECO:0000256" key="1">
    <source>
        <dbReference type="SAM" id="SignalP"/>
    </source>
</evidence>
<dbReference type="EMBL" id="JARUJP010000004">
    <property type="protein sequence ID" value="MDW8800512.1"/>
    <property type="molecule type" value="Genomic_DNA"/>
</dbReference>
<evidence type="ECO:0008006" key="4">
    <source>
        <dbReference type="Google" id="ProtNLM"/>
    </source>
</evidence>
<evidence type="ECO:0000313" key="3">
    <source>
        <dbReference type="Proteomes" id="UP001281656"/>
    </source>
</evidence>
<sequence>MKKIVLSLICFMLSFTVGFVYAKNTLSVTVEDREVENNGEYIMDRNKIYVSEDGLKRDFYFNIFYNKDQNKVDLYDTRKISLEERVKLFEEFAQYCSPETSKSAAFLWAEGVKKRNGVFQYAALNKPLKEKFKAAAENKGSWVTGTSSPWVDSYEVKEKKVNESTWEYNIVFKAVTSQDEVYTWNATLLISEEEGKWRIIDIKKNFDIM</sequence>
<feature type="signal peptide" evidence="1">
    <location>
        <begin position="1"/>
        <end position="22"/>
    </location>
</feature>
<proteinExistence type="predicted"/>
<name>A0ABU4JQV7_9CLOT</name>
<accession>A0ABU4JQV7</accession>
<gene>
    <name evidence="2" type="ORF">P8V03_05010</name>
</gene>
<dbReference type="RefSeq" id="WP_318797006.1">
    <property type="nucleotide sequence ID" value="NZ_JARUJP010000004.1"/>
</dbReference>
<dbReference type="Proteomes" id="UP001281656">
    <property type="component" value="Unassembled WGS sequence"/>
</dbReference>
<feature type="chain" id="PRO_5045213946" description="DUF3828 domain-containing protein" evidence="1">
    <location>
        <begin position="23"/>
        <end position="209"/>
    </location>
</feature>